<feature type="region of interest" description="Disordered" evidence="1">
    <location>
        <begin position="1"/>
        <end position="33"/>
    </location>
</feature>
<evidence type="ECO:0000313" key="3">
    <source>
        <dbReference type="Proteomes" id="UP000294847"/>
    </source>
</evidence>
<organism evidence="2 3">
    <name type="scientific">Pyricularia oryzae</name>
    <name type="common">Rice blast fungus</name>
    <name type="synonym">Magnaporthe oryzae</name>
    <dbReference type="NCBI Taxonomy" id="318829"/>
    <lineage>
        <taxon>Eukaryota</taxon>
        <taxon>Fungi</taxon>
        <taxon>Dikarya</taxon>
        <taxon>Ascomycota</taxon>
        <taxon>Pezizomycotina</taxon>
        <taxon>Sordariomycetes</taxon>
        <taxon>Sordariomycetidae</taxon>
        <taxon>Magnaporthales</taxon>
        <taxon>Pyriculariaceae</taxon>
        <taxon>Pyricularia</taxon>
    </lineage>
</organism>
<name>A0A4P7NVQ6_PYROR</name>
<gene>
    <name evidence="2" type="ORF">PoMZ_13545</name>
</gene>
<dbReference type="AlphaFoldDB" id="A0A4P7NVQ6"/>
<evidence type="ECO:0000313" key="2">
    <source>
        <dbReference type="EMBL" id="QBZ66563.1"/>
    </source>
</evidence>
<protein>
    <submittedName>
        <fullName evidence="2">Uncharacterized protein</fullName>
    </submittedName>
</protein>
<dbReference type="Proteomes" id="UP000294847">
    <property type="component" value="Chromosome 7"/>
</dbReference>
<evidence type="ECO:0000256" key="1">
    <source>
        <dbReference type="SAM" id="MobiDB-lite"/>
    </source>
</evidence>
<proteinExistence type="predicted"/>
<feature type="compositionally biased region" description="Basic residues" evidence="1">
    <location>
        <begin position="20"/>
        <end position="30"/>
    </location>
</feature>
<sequence>MGIPRRMGQRRPNRCWGPRGRARAEKKSKRSTGDREQYVGFVEHFPSKEYVCCPAVDCFIYCLSSWSHFKPVAESILGLHFYRGRTDSSHQALSGGNPDSFKGRGVMPGNAFGFHSIASKQVTDSNILSVQIE</sequence>
<accession>A0A4P7NVQ6</accession>
<reference evidence="2 3" key="1">
    <citation type="journal article" date="2019" name="Mol. Biol. Evol.">
        <title>Blast fungal genomes show frequent chromosomal changes, gene gains and losses, and effector gene turnover.</title>
        <authorList>
            <person name="Gomez Luciano L.B."/>
            <person name="Jason Tsai I."/>
            <person name="Chuma I."/>
            <person name="Tosa Y."/>
            <person name="Chen Y.H."/>
            <person name="Li J.Y."/>
            <person name="Li M.Y."/>
            <person name="Jade Lu M.Y."/>
            <person name="Nakayashiki H."/>
            <person name="Li W.H."/>
        </authorList>
    </citation>
    <scope>NUCLEOTIDE SEQUENCE [LARGE SCALE GENOMIC DNA]</scope>
    <source>
        <strain evidence="2">MZ5-1-6</strain>
    </source>
</reference>
<dbReference type="EMBL" id="CP034210">
    <property type="protein sequence ID" value="QBZ66563.1"/>
    <property type="molecule type" value="Genomic_DNA"/>
</dbReference>